<feature type="region of interest" description="Disordered" evidence="1">
    <location>
        <begin position="438"/>
        <end position="482"/>
    </location>
</feature>
<feature type="compositionally biased region" description="Low complexity" evidence="1">
    <location>
        <begin position="526"/>
        <end position="542"/>
    </location>
</feature>
<feature type="compositionally biased region" description="Low complexity" evidence="1">
    <location>
        <begin position="624"/>
        <end position="639"/>
    </location>
</feature>
<dbReference type="Proteomes" id="UP000186817">
    <property type="component" value="Unassembled WGS sequence"/>
</dbReference>
<proteinExistence type="predicted"/>
<feature type="region of interest" description="Disordered" evidence="1">
    <location>
        <begin position="146"/>
        <end position="190"/>
    </location>
</feature>
<feature type="compositionally biased region" description="Low complexity" evidence="1">
    <location>
        <begin position="599"/>
        <end position="615"/>
    </location>
</feature>
<reference evidence="2 3" key="1">
    <citation type="submission" date="2016-02" db="EMBL/GenBank/DDBJ databases">
        <title>Genome analysis of coral dinoflagellate symbionts highlights evolutionary adaptations to a symbiotic lifestyle.</title>
        <authorList>
            <person name="Aranda M."/>
            <person name="Li Y."/>
            <person name="Liew Y.J."/>
            <person name="Baumgarten S."/>
            <person name="Simakov O."/>
            <person name="Wilson M."/>
            <person name="Piel J."/>
            <person name="Ashoor H."/>
            <person name="Bougouffa S."/>
            <person name="Bajic V.B."/>
            <person name="Ryu T."/>
            <person name="Ravasi T."/>
            <person name="Bayer T."/>
            <person name="Micklem G."/>
            <person name="Kim H."/>
            <person name="Bhak J."/>
            <person name="Lajeunesse T.C."/>
            <person name="Voolstra C.R."/>
        </authorList>
    </citation>
    <scope>NUCLEOTIDE SEQUENCE [LARGE SCALE GENOMIC DNA]</scope>
    <source>
        <strain evidence="2 3">CCMP2467</strain>
    </source>
</reference>
<comment type="caution">
    <text evidence="2">The sequence shown here is derived from an EMBL/GenBank/DDBJ whole genome shotgun (WGS) entry which is preliminary data.</text>
</comment>
<dbReference type="AlphaFoldDB" id="A0A1Q9ESS4"/>
<name>A0A1Q9ESS4_SYMMI</name>
<dbReference type="EMBL" id="LSRX01000077">
    <property type="protein sequence ID" value="OLQ10478.1"/>
    <property type="molecule type" value="Genomic_DNA"/>
</dbReference>
<sequence length="752" mass="73903">MLPLRCNASTVVMARYLLLELVPQAQYAAAEAALKAGEVGHVCMTLLHVKQRYIFWEAKNQCPSRKGGPDRDLSCGRDRRSFDAGDLHIKLSARDEILLGSVDNPEGPVMAKTDGSTSKEAAAASAGAGVNAKARANLLSGLKDGSLDKLVSNMPDEGKTSTESSGTKAAAGAAAGDTPDKGKSNADSSASKEAAAASAGAGVNAKARANLLSGLKDGSLDKLVSNMPDEGKTSTESSGTKAAAGAAAGDTPDKGKSNADSSASKEAAAASAGAGVNAKARANLLSGLKDGSLDKLVSNMPDEGKTSTESSGTKAAAGAAAGDTPDKGKSNADSSASKEAAAASAGAGVNAKARANLLSGLKDGSLDKLVSNMPDEGKTSTESSGTKAAAGAAAGDTPDKGKSNADSSASKEAAAASAGAGVNAKARANLLSGLKDGSLDKLVSNMPDEGKTSTESSGTKAAAGAAAGDTPDKGKSNADSSASKEAAAASAGAGVNAKARANLLSGLKDGSLDKLVSNMPDEGKTSTESSGTKAAAGAAAGDTPDKGKSNADSSASKEAAAASAGAGVNAKARANLLSGLKDGSLDKLVSNMPDEGKTSTESSGTKAAAGAAAGDTPDKGKSNPDSSGGMAAAGPDAGAKVPADNRLPRVFGDGAAGSIPATSPGDAKVRLAPGVTTDQSETGGISPTATSPRGSGDNGEPAEPKQDLRSLRRKTRQSRFQQVFLQKPDKRESVQSRASGARSSNPDETQTQ</sequence>
<protein>
    <submittedName>
        <fullName evidence="2">Uncharacterized protein</fullName>
    </submittedName>
</protein>
<feature type="region of interest" description="Disordered" evidence="1">
    <location>
        <begin position="365"/>
        <end position="409"/>
    </location>
</feature>
<feature type="region of interest" description="Disordered" evidence="1">
    <location>
        <begin position="292"/>
        <end position="336"/>
    </location>
</feature>
<feature type="compositionally biased region" description="Low complexity" evidence="1">
    <location>
        <begin position="234"/>
        <end position="250"/>
    </location>
</feature>
<feature type="compositionally biased region" description="Low complexity" evidence="1">
    <location>
        <begin position="307"/>
        <end position="323"/>
    </location>
</feature>
<feature type="region of interest" description="Disordered" evidence="1">
    <location>
        <begin position="584"/>
        <end position="752"/>
    </location>
</feature>
<feature type="compositionally biased region" description="Polar residues" evidence="1">
    <location>
        <begin position="676"/>
        <end position="693"/>
    </location>
</feature>
<feature type="compositionally biased region" description="Low complexity" evidence="1">
    <location>
        <begin position="161"/>
        <end position="177"/>
    </location>
</feature>
<evidence type="ECO:0000256" key="1">
    <source>
        <dbReference type="SAM" id="MobiDB-lite"/>
    </source>
</evidence>
<keyword evidence="3" id="KW-1185">Reference proteome</keyword>
<dbReference type="OrthoDB" id="10586905at2759"/>
<feature type="region of interest" description="Disordered" evidence="1">
    <location>
        <begin position="219"/>
        <end position="263"/>
    </location>
</feature>
<evidence type="ECO:0000313" key="3">
    <source>
        <dbReference type="Proteomes" id="UP000186817"/>
    </source>
</evidence>
<organism evidence="2 3">
    <name type="scientific">Symbiodinium microadriaticum</name>
    <name type="common">Dinoflagellate</name>
    <name type="synonym">Zooxanthella microadriatica</name>
    <dbReference type="NCBI Taxonomy" id="2951"/>
    <lineage>
        <taxon>Eukaryota</taxon>
        <taxon>Sar</taxon>
        <taxon>Alveolata</taxon>
        <taxon>Dinophyceae</taxon>
        <taxon>Suessiales</taxon>
        <taxon>Symbiodiniaceae</taxon>
        <taxon>Symbiodinium</taxon>
    </lineage>
</organism>
<feature type="region of interest" description="Disordered" evidence="1">
    <location>
        <begin position="511"/>
        <end position="555"/>
    </location>
</feature>
<accession>A0A1Q9ESS4</accession>
<evidence type="ECO:0000313" key="2">
    <source>
        <dbReference type="EMBL" id="OLQ10478.1"/>
    </source>
</evidence>
<dbReference type="OMA" id="SNMPDEG"/>
<feature type="compositionally biased region" description="Polar residues" evidence="1">
    <location>
        <begin position="735"/>
        <end position="752"/>
    </location>
</feature>
<feature type="compositionally biased region" description="Low complexity" evidence="1">
    <location>
        <begin position="380"/>
        <end position="396"/>
    </location>
</feature>
<feature type="compositionally biased region" description="Low complexity" evidence="1">
    <location>
        <begin position="453"/>
        <end position="469"/>
    </location>
</feature>
<gene>
    <name evidence="2" type="ORF">AK812_SmicGene5795</name>
</gene>